<gene>
    <name evidence="2" type="ORF">RFH47_11865</name>
</gene>
<reference evidence="2" key="1">
    <citation type="submission" date="2023-08" db="EMBL/GenBank/DDBJ databases">
        <title>Emergence of clinically-relevant ST2 carbapenem-resistant Acinetobacter baumannii strains in hospital sewages in Zhejiang, East of China.</title>
        <authorList>
            <person name="Kaichao C."/>
            <person name="Zhang R."/>
        </authorList>
    </citation>
    <scope>NUCLEOTIDE SEQUENCE</scope>
    <source>
        <strain evidence="2">M-RB-37</strain>
    </source>
</reference>
<protein>
    <recommendedName>
        <fullName evidence="4">Filamentous hemagglutinin</fullName>
    </recommendedName>
</protein>
<evidence type="ECO:0000256" key="1">
    <source>
        <dbReference type="SAM" id="MobiDB-lite"/>
    </source>
</evidence>
<dbReference type="RefSeq" id="WP_308981705.1">
    <property type="nucleotide sequence ID" value="NZ_JAVIDL010000023.1"/>
</dbReference>
<dbReference type="Proteomes" id="UP001243844">
    <property type="component" value="Unassembled WGS sequence"/>
</dbReference>
<dbReference type="EMBL" id="JAVIDL010000023">
    <property type="protein sequence ID" value="MDQ8936413.1"/>
    <property type="molecule type" value="Genomic_DNA"/>
</dbReference>
<accession>A0AAW8J9Y8</accession>
<dbReference type="Gene3D" id="3.10.450.200">
    <property type="match status" value="1"/>
</dbReference>
<feature type="compositionally biased region" description="Low complexity" evidence="1">
    <location>
        <begin position="67"/>
        <end position="77"/>
    </location>
</feature>
<sequence length="195" mass="20158">MASAAGAVVVTAAEETAIATTSAAILCTKTPAYFRAVGAVIAAVGLEILSEEDRKKAAATPAPKPLPSTSGNSTTGGPSNGGGDNEKWNEKNFTVDKAQLGKKLGMHVSDFGRNPANVADRQYVQNIIENIGKNPDKIVRGSFVGQGPGGTRGVVQFRIKGNDVVVTKPDGTFVTILRNGIKNPLVKQAISGVSK</sequence>
<name>A0AAW8J9Y8_9GAMM</name>
<evidence type="ECO:0008006" key="4">
    <source>
        <dbReference type="Google" id="ProtNLM"/>
    </source>
</evidence>
<dbReference type="GO" id="GO:0004540">
    <property type="term" value="F:RNA nuclease activity"/>
    <property type="evidence" value="ECO:0007669"/>
    <property type="project" value="InterPro"/>
</dbReference>
<evidence type="ECO:0000313" key="3">
    <source>
        <dbReference type="Proteomes" id="UP001243844"/>
    </source>
</evidence>
<evidence type="ECO:0000313" key="2">
    <source>
        <dbReference type="EMBL" id="MDQ8936413.1"/>
    </source>
</evidence>
<organism evidence="2 3">
    <name type="scientific">Acinetobacter rudis</name>
    <dbReference type="NCBI Taxonomy" id="632955"/>
    <lineage>
        <taxon>Bacteria</taxon>
        <taxon>Pseudomonadati</taxon>
        <taxon>Pseudomonadota</taxon>
        <taxon>Gammaproteobacteria</taxon>
        <taxon>Moraxellales</taxon>
        <taxon>Moraxellaceae</taxon>
        <taxon>Acinetobacter</taxon>
    </lineage>
</organism>
<proteinExistence type="predicted"/>
<feature type="region of interest" description="Disordered" evidence="1">
    <location>
        <begin position="53"/>
        <end position="89"/>
    </location>
</feature>
<comment type="caution">
    <text evidence="2">The sequence shown here is derived from an EMBL/GenBank/DDBJ whole genome shotgun (WGS) entry which is preliminary data.</text>
</comment>
<dbReference type="AlphaFoldDB" id="A0AAW8J9Y8"/>
<dbReference type="InterPro" id="IPR037178">
    <property type="entry name" value="ColicinD_C_sf"/>
</dbReference>